<dbReference type="InterPro" id="IPR002347">
    <property type="entry name" value="SDR_fam"/>
</dbReference>
<comment type="caution">
    <text evidence="4">The sequence shown here is derived from an EMBL/GenBank/DDBJ whole genome shotgun (WGS) entry which is preliminary data.</text>
</comment>
<evidence type="ECO:0000256" key="2">
    <source>
        <dbReference type="ARBA" id="ARBA00023002"/>
    </source>
</evidence>
<dbReference type="EMBL" id="BMRB01000003">
    <property type="protein sequence ID" value="GGS42113.1"/>
    <property type="molecule type" value="Genomic_DNA"/>
</dbReference>
<keyword evidence="2" id="KW-0560">Oxidoreductase</keyword>
<dbReference type="Gene3D" id="3.40.50.720">
    <property type="entry name" value="NAD(P)-binding Rossmann-like Domain"/>
    <property type="match status" value="1"/>
</dbReference>
<keyword evidence="5" id="KW-1185">Reference proteome</keyword>
<dbReference type="PROSITE" id="PS00061">
    <property type="entry name" value="ADH_SHORT"/>
    <property type="match status" value="1"/>
</dbReference>
<sequence length="290" mass="30098">MQGGIGSDGRRRIPHIGTYQSGHTADHGKVLCMDNTPAPGGVVPRRRVLVTGASGGIGAAIAHAFAGLGDRVAVHYNTALDKARMVYDELPGDGHALVGADLADPDVIVEETVAALGGVDVLVNNAAFQGGPHPPSVSFADWQSAWRETFEVNVFGAANLTHRVAARMIEQGAGGRIVNVGSRGAFRGEPDHPAYGASKAALHAMGQSLAVALAPHRIAVTTVAPGFVRTDRVEHRLRGEAGLAIAAQSPFERVAQPSEVAAAVVYLASREAMWASGAILDLNGASYLRT</sequence>
<evidence type="ECO:0000256" key="1">
    <source>
        <dbReference type="ARBA" id="ARBA00006484"/>
    </source>
</evidence>
<evidence type="ECO:0000256" key="3">
    <source>
        <dbReference type="SAM" id="MobiDB-lite"/>
    </source>
</evidence>
<dbReference type="InterPro" id="IPR020904">
    <property type="entry name" value="Sc_DH/Rdtase_CS"/>
</dbReference>
<dbReference type="Pfam" id="PF13561">
    <property type="entry name" value="adh_short_C2"/>
    <property type="match status" value="1"/>
</dbReference>
<dbReference type="PANTHER" id="PTHR43639">
    <property type="entry name" value="OXIDOREDUCTASE, SHORT-CHAIN DEHYDROGENASE/REDUCTASE FAMILY (AFU_ORTHOLOGUE AFUA_5G02870)"/>
    <property type="match status" value="1"/>
</dbReference>
<protein>
    <submittedName>
        <fullName evidence="4">Short-chain dehydrogenase</fullName>
    </submittedName>
</protein>
<dbReference type="Proteomes" id="UP000660680">
    <property type="component" value="Unassembled WGS sequence"/>
</dbReference>
<dbReference type="GO" id="GO:0016491">
    <property type="term" value="F:oxidoreductase activity"/>
    <property type="evidence" value="ECO:0007669"/>
    <property type="project" value="UniProtKB-KW"/>
</dbReference>
<name>A0A918LFZ7_9PSEU</name>
<dbReference type="PANTHER" id="PTHR43639:SF1">
    <property type="entry name" value="SHORT-CHAIN DEHYDROGENASE_REDUCTASE FAMILY PROTEIN"/>
    <property type="match status" value="1"/>
</dbReference>
<dbReference type="PRINTS" id="PR00080">
    <property type="entry name" value="SDRFAMILY"/>
</dbReference>
<dbReference type="CDD" id="cd05233">
    <property type="entry name" value="SDR_c"/>
    <property type="match status" value="1"/>
</dbReference>
<comment type="similarity">
    <text evidence="1">Belongs to the short-chain dehydrogenases/reductases (SDR) family.</text>
</comment>
<reference evidence="4" key="1">
    <citation type="journal article" date="2014" name="Int. J. Syst. Evol. Microbiol.">
        <title>Complete genome sequence of Corynebacterium casei LMG S-19264T (=DSM 44701T), isolated from a smear-ripened cheese.</title>
        <authorList>
            <consortium name="US DOE Joint Genome Institute (JGI-PGF)"/>
            <person name="Walter F."/>
            <person name="Albersmeier A."/>
            <person name="Kalinowski J."/>
            <person name="Ruckert C."/>
        </authorList>
    </citation>
    <scope>NUCLEOTIDE SEQUENCE</scope>
    <source>
        <strain evidence="4">JCM 3276</strain>
    </source>
</reference>
<dbReference type="InterPro" id="IPR036291">
    <property type="entry name" value="NAD(P)-bd_dom_sf"/>
</dbReference>
<reference evidence="4" key="2">
    <citation type="submission" date="2020-09" db="EMBL/GenBank/DDBJ databases">
        <authorList>
            <person name="Sun Q."/>
            <person name="Ohkuma M."/>
        </authorList>
    </citation>
    <scope>NUCLEOTIDE SEQUENCE</scope>
    <source>
        <strain evidence="4">JCM 3276</strain>
    </source>
</reference>
<evidence type="ECO:0000313" key="4">
    <source>
        <dbReference type="EMBL" id="GGS42113.1"/>
    </source>
</evidence>
<dbReference type="PRINTS" id="PR00081">
    <property type="entry name" value="GDHRDH"/>
</dbReference>
<gene>
    <name evidence="4" type="ORF">GCM10010171_41120</name>
</gene>
<feature type="region of interest" description="Disordered" evidence="3">
    <location>
        <begin position="1"/>
        <end position="24"/>
    </location>
</feature>
<dbReference type="AlphaFoldDB" id="A0A918LFZ7"/>
<organism evidence="4 5">
    <name type="scientific">Actinokineospora fastidiosa</name>
    <dbReference type="NCBI Taxonomy" id="1816"/>
    <lineage>
        <taxon>Bacteria</taxon>
        <taxon>Bacillati</taxon>
        <taxon>Actinomycetota</taxon>
        <taxon>Actinomycetes</taxon>
        <taxon>Pseudonocardiales</taxon>
        <taxon>Pseudonocardiaceae</taxon>
        <taxon>Actinokineospora</taxon>
    </lineage>
</organism>
<dbReference type="FunFam" id="3.40.50.720:FF:000084">
    <property type="entry name" value="Short-chain dehydrogenase reductase"/>
    <property type="match status" value="1"/>
</dbReference>
<proteinExistence type="inferred from homology"/>
<dbReference type="SUPFAM" id="SSF51735">
    <property type="entry name" value="NAD(P)-binding Rossmann-fold domains"/>
    <property type="match status" value="1"/>
</dbReference>
<evidence type="ECO:0000313" key="5">
    <source>
        <dbReference type="Proteomes" id="UP000660680"/>
    </source>
</evidence>
<accession>A0A918LFZ7</accession>